<reference evidence="2" key="1">
    <citation type="submission" date="2016-11" db="UniProtKB">
        <authorList>
            <consortium name="WormBaseParasite"/>
        </authorList>
    </citation>
    <scope>IDENTIFICATION</scope>
</reference>
<organism evidence="1 2">
    <name type="scientific">Caenorhabditis tropicalis</name>
    <dbReference type="NCBI Taxonomy" id="1561998"/>
    <lineage>
        <taxon>Eukaryota</taxon>
        <taxon>Metazoa</taxon>
        <taxon>Ecdysozoa</taxon>
        <taxon>Nematoda</taxon>
        <taxon>Chromadorea</taxon>
        <taxon>Rhabditida</taxon>
        <taxon>Rhabditina</taxon>
        <taxon>Rhabditomorpha</taxon>
        <taxon>Rhabditoidea</taxon>
        <taxon>Rhabditidae</taxon>
        <taxon>Peloderinae</taxon>
        <taxon>Caenorhabditis</taxon>
    </lineage>
</organism>
<proteinExistence type="predicted"/>
<accession>A0A1I7T748</accession>
<dbReference type="WBParaSite" id="Csp11.Scaffold526.g3062.t1">
    <property type="protein sequence ID" value="Csp11.Scaffold526.g3062.t1"/>
    <property type="gene ID" value="Csp11.Scaffold526.g3062"/>
</dbReference>
<evidence type="ECO:0000313" key="2">
    <source>
        <dbReference type="WBParaSite" id="Csp11.Scaffold526.g3062.t1"/>
    </source>
</evidence>
<protein>
    <submittedName>
        <fullName evidence="2">Ovule protein</fullName>
    </submittedName>
</protein>
<dbReference type="Proteomes" id="UP000095282">
    <property type="component" value="Unplaced"/>
</dbReference>
<keyword evidence="1" id="KW-1185">Reference proteome</keyword>
<evidence type="ECO:0000313" key="1">
    <source>
        <dbReference type="Proteomes" id="UP000095282"/>
    </source>
</evidence>
<dbReference type="AlphaFoldDB" id="A0A1I7T748"/>
<name>A0A1I7T748_9PELO</name>
<sequence length="70" mass="8175">MMKRTVSMIYDFKLTITTSNPIHGEKHRIHSSPLISNNMIHMPIHATFETSSSFELRRARLQIPVVRTMH</sequence>